<dbReference type="PANTHER" id="PTHR43050">
    <property type="entry name" value="SERINE / THREONINE RACEMASE FAMILY MEMBER"/>
    <property type="match status" value="1"/>
</dbReference>
<evidence type="ECO:0000256" key="2">
    <source>
        <dbReference type="ARBA" id="ARBA00001933"/>
    </source>
</evidence>
<dbReference type="InterPro" id="IPR036052">
    <property type="entry name" value="TrpB-like_PALP_sf"/>
</dbReference>
<accession>A0ABV8V7W4</accession>
<comment type="cofactor">
    <cofactor evidence="2">
        <name>pyridoxal 5'-phosphate</name>
        <dbReference type="ChEBI" id="CHEBI:597326"/>
    </cofactor>
</comment>
<sequence length="311" mass="32658">MDLNDIRVAAQRIAGQVHVTPIMTSHLIDQLLGCKCFFKCENLQKVGAFKARGACNAVAQLSDAEASCGVATHSSGNHGAALAFAAKIREIPAYVVMPSNAPQVKKDAVAAYGATIIECEPNLPAREQGLRHIVATTGAHFVPPYDDERIIAGQGTAALELLEQAPELDMIMAPVGGGGLLAGTALAAKGLKPDIIVFGAEPEGADDAARSFHSGVRVTEVDAQTIADGLRTTLGATNFAIIHESVDDILTVSEANILLAMKLMWTRLKLVVEPSSAVPIAAILQHKARFKDKKVGVVISGGNVELSQLPF</sequence>
<comment type="cofactor">
    <cofactor evidence="1">
        <name>Ca(2+)</name>
        <dbReference type="ChEBI" id="CHEBI:29108"/>
    </cofactor>
</comment>
<dbReference type="CDD" id="cd01562">
    <property type="entry name" value="Thr-dehyd"/>
    <property type="match status" value="1"/>
</dbReference>
<name>A0ABV8V7W4_9GAMM</name>
<feature type="domain" description="Tryptophan synthase beta chain-like PALP" evidence="7">
    <location>
        <begin position="16"/>
        <end position="301"/>
    </location>
</feature>
<keyword evidence="9" id="KW-1185">Reference proteome</keyword>
<evidence type="ECO:0000313" key="8">
    <source>
        <dbReference type="EMBL" id="MFC4363300.1"/>
    </source>
</evidence>
<keyword evidence="5" id="KW-0460">Magnesium</keyword>
<evidence type="ECO:0000256" key="1">
    <source>
        <dbReference type="ARBA" id="ARBA00001913"/>
    </source>
</evidence>
<gene>
    <name evidence="8" type="ORF">ACFOX3_13375</name>
</gene>
<dbReference type="PROSITE" id="PS00165">
    <property type="entry name" value="DEHYDRATASE_SER_THR"/>
    <property type="match status" value="1"/>
</dbReference>
<dbReference type="SUPFAM" id="SSF53686">
    <property type="entry name" value="Tryptophan synthase beta subunit-like PLP-dependent enzymes"/>
    <property type="match status" value="1"/>
</dbReference>
<comment type="caution">
    <text evidence="8">The sequence shown here is derived from an EMBL/GenBank/DDBJ whole genome shotgun (WGS) entry which is preliminary data.</text>
</comment>
<reference evidence="9" key="1">
    <citation type="journal article" date="2019" name="Int. J. Syst. Evol. Microbiol.">
        <title>The Global Catalogue of Microorganisms (GCM) 10K type strain sequencing project: providing services to taxonomists for standard genome sequencing and annotation.</title>
        <authorList>
            <consortium name="The Broad Institute Genomics Platform"/>
            <consortium name="The Broad Institute Genome Sequencing Center for Infectious Disease"/>
            <person name="Wu L."/>
            <person name="Ma J."/>
        </authorList>
    </citation>
    <scope>NUCLEOTIDE SEQUENCE [LARGE SCALE GENOMIC DNA]</scope>
    <source>
        <strain evidence="9">CECT 8570</strain>
    </source>
</reference>
<dbReference type="Proteomes" id="UP001595840">
    <property type="component" value="Unassembled WGS sequence"/>
</dbReference>
<evidence type="ECO:0000256" key="5">
    <source>
        <dbReference type="ARBA" id="ARBA00022842"/>
    </source>
</evidence>
<dbReference type="PANTHER" id="PTHR43050:SF1">
    <property type="entry name" value="SERINE RACEMASE"/>
    <property type="match status" value="1"/>
</dbReference>
<comment type="cofactor">
    <cofactor evidence="3">
        <name>Mn(2+)</name>
        <dbReference type="ChEBI" id="CHEBI:29035"/>
    </cofactor>
</comment>
<dbReference type="Pfam" id="PF00291">
    <property type="entry name" value="PALP"/>
    <property type="match status" value="1"/>
</dbReference>
<organism evidence="8 9">
    <name type="scientific">Simiduia curdlanivorans</name>
    <dbReference type="NCBI Taxonomy" id="1492769"/>
    <lineage>
        <taxon>Bacteria</taxon>
        <taxon>Pseudomonadati</taxon>
        <taxon>Pseudomonadota</taxon>
        <taxon>Gammaproteobacteria</taxon>
        <taxon>Cellvibrionales</taxon>
        <taxon>Cellvibrionaceae</taxon>
        <taxon>Simiduia</taxon>
    </lineage>
</organism>
<evidence type="ECO:0000256" key="6">
    <source>
        <dbReference type="ARBA" id="ARBA00022898"/>
    </source>
</evidence>
<dbReference type="InterPro" id="IPR001926">
    <property type="entry name" value="TrpB-like_PALP"/>
</dbReference>
<dbReference type="RefSeq" id="WP_290261017.1">
    <property type="nucleotide sequence ID" value="NZ_JAUFQG010000004.1"/>
</dbReference>
<dbReference type="EMBL" id="JBHSCX010000020">
    <property type="protein sequence ID" value="MFC4363300.1"/>
    <property type="molecule type" value="Genomic_DNA"/>
</dbReference>
<keyword evidence="6" id="KW-0663">Pyridoxal phosphate</keyword>
<evidence type="ECO:0000256" key="4">
    <source>
        <dbReference type="ARBA" id="ARBA00001946"/>
    </source>
</evidence>
<comment type="cofactor">
    <cofactor evidence="4">
        <name>Mg(2+)</name>
        <dbReference type="ChEBI" id="CHEBI:18420"/>
    </cofactor>
</comment>
<proteinExistence type="predicted"/>
<evidence type="ECO:0000256" key="3">
    <source>
        <dbReference type="ARBA" id="ARBA00001936"/>
    </source>
</evidence>
<protein>
    <submittedName>
        <fullName evidence="8">Pyridoxal-phosphate dependent enzyme</fullName>
    </submittedName>
</protein>
<dbReference type="InterPro" id="IPR000634">
    <property type="entry name" value="Ser/Thr_deHydtase_PyrdxlP-BS"/>
</dbReference>
<evidence type="ECO:0000259" key="7">
    <source>
        <dbReference type="Pfam" id="PF00291"/>
    </source>
</evidence>
<evidence type="ECO:0000313" key="9">
    <source>
        <dbReference type="Proteomes" id="UP001595840"/>
    </source>
</evidence>
<dbReference type="Gene3D" id="3.40.50.1100">
    <property type="match status" value="2"/>
</dbReference>